<organism evidence="3 4">
    <name type="scientific">Yoonia maritima</name>
    <dbReference type="NCBI Taxonomy" id="1435347"/>
    <lineage>
        <taxon>Bacteria</taxon>
        <taxon>Pseudomonadati</taxon>
        <taxon>Pseudomonadota</taxon>
        <taxon>Alphaproteobacteria</taxon>
        <taxon>Rhodobacterales</taxon>
        <taxon>Paracoccaceae</taxon>
        <taxon>Yoonia</taxon>
    </lineage>
</organism>
<dbReference type="InterPro" id="IPR027417">
    <property type="entry name" value="P-loop_NTPase"/>
</dbReference>
<keyword evidence="1" id="KW-0175">Coiled coil</keyword>
<keyword evidence="4" id="KW-1185">Reference proteome</keyword>
<feature type="coiled-coil region" evidence="1">
    <location>
        <begin position="276"/>
        <end position="310"/>
    </location>
</feature>
<dbReference type="PANTHER" id="PTHR41259">
    <property type="entry name" value="DOUBLE-STRAND BREAK REPAIR RAD50 ATPASE, PUTATIVE-RELATED"/>
    <property type="match status" value="1"/>
</dbReference>
<dbReference type="SUPFAM" id="SSF52540">
    <property type="entry name" value="P-loop containing nucleoside triphosphate hydrolases"/>
    <property type="match status" value="1"/>
</dbReference>
<evidence type="ECO:0000313" key="3">
    <source>
        <dbReference type="EMBL" id="PRY76904.1"/>
    </source>
</evidence>
<dbReference type="OrthoDB" id="9764467at2"/>
<feature type="coiled-coil region" evidence="1">
    <location>
        <begin position="930"/>
        <end position="957"/>
    </location>
</feature>
<proteinExistence type="predicted"/>
<reference evidence="3 4" key="1">
    <citation type="submission" date="2018-03" db="EMBL/GenBank/DDBJ databases">
        <title>Genomic Encyclopedia of Archaeal and Bacterial Type Strains, Phase II (KMG-II): from individual species to whole genera.</title>
        <authorList>
            <person name="Goeker M."/>
        </authorList>
    </citation>
    <scope>NUCLEOTIDE SEQUENCE [LARGE SCALE GENOMIC DNA]</scope>
    <source>
        <strain evidence="3 4">DSM 101533</strain>
    </source>
</reference>
<evidence type="ECO:0000313" key="4">
    <source>
        <dbReference type="Proteomes" id="UP000238007"/>
    </source>
</evidence>
<sequence length="1143" mass="125891">MRLKKLSLDLFGHFAGKSYDFGTGSEGEPDFHIVYGPNEAGKTTTMEAYLRLLYGFDTREAYDFQHQRKNLRVSGTLETAQGDLTLTRLPTRATSLVDANGTTLPEAAIAAHLGGLTAADYRSLLCLDDETIEAGGEEIANSKGDIGRLLFSAAAGVSDLTTVLDRVDTDANALYLKRSSKSEMAQIKKELTDVVAQIKAQDVPASAYRKLRQALTTATSQETEIGDERAKRMSQLAKIRTQQAALPLLQKLDQLEADIAPFADYPDTLDVAPENLVRMLTDQRQAQADIARLQDEVNELGVELSQIARQPDQLYLQSALADLDPARSRFATAQLDLPRRIETRDEIIADMTRAASELGAHDDPTQLIIAPSVLSQLEQSREAKRTAVQNLQTERDEVTHLSDRLAIVSENLARTTAAHPVGTTIGEIFDRFSADSLAPAYAKATAAIATAQRQLAIALAGLSINGQSFSTLSPCALTTQEVGSLADTHSEATRKIAQTNDEIDQLNAEIAVLHAQIEQMRSSGLTIDDATSDAEMQQRNALWHAHRDALNVETADKFEAALQRTDNTAQQRFTQANDIGQLRQATQNLAEIKARVEHVKQRLEKQQTQQASISNQINTAAQQMGLTTPPNPIAFAKWVTQVEAAHAAQQQLNIIRDENAAILEKSSRLVAVLSEHISLDAPDFDTLLAAARQKDKAARELREQRNTEQRALDDLTSDHKKRVQRCAELLSIANSASKDWDKLVAECLHNQVEPDRLELSFEPLRTLRELDVRRTTAARQVDAMQADQAQFSAAMAELATKHELDVRDDPLNVFAALAELSSAAQSAETNHAALTAKVINQKSAITRAQQSLTDIDRKVAELGKLFPKHVAAQSVDDLRHAVAKAKDVISARREVDELETQIVGQLDLHDMTEARTALENTSPAMLDAQSMQLQGDLDELETRYRQAIAARAEAAKDLQSVTDDNVIAELAERKTTLELAMQDVALRYVELRAGHMLAQEAIRRYRDTHRSSMMDATQLAFSELTNGAYTALQTKPDGANETLIAIDASGRAKQAQDMSKGTRFQLYLALRAAAYEQLASQGTCLPFFCDDIFETFDEERTKAACKMMERIGRRGQAIYLTHHQHVVDIAQEVCGDGVRVHEI</sequence>
<accession>A0A2T0VXM6</accession>
<dbReference type="AlphaFoldDB" id="A0A2T0VXM6"/>
<dbReference type="InterPro" id="IPR038734">
    <property type="entry name" value="YhaN_AAA"/>
</dbReference>
<name>A0A2T0VXM6_9RHOB</name>
<dbReference type="Proteomes" id="UP000238007">
    <property type="component" value="Unassembled WGS sequence"/>
</dbReference>
<dbReference type="Pfam" id="PF13514">
    <property type="entry name" value="AAA_27"/>
    <property type="match status" value="1"/>
</dbReference>
<gene>
    <name evidence="3" type="ORF">CLV80_10781</name>
</gene>
<comment type="caution">
    <text evidence="3">The sequence shown here is derived from an EMBL/GenBank/DDBJ whole genome shotgun (WGS) entry which is preliminary data.</text>
</comment>
<protein>
    <submittedName>
        <fullName evidence="3">AAA domain-containing protein</fullName>
    </submittedName>
</protein>
<feature type="coiled-coil region" evidence="1">
    <location>
        <begin position="489"/>
        <end position="523"/>
    </location>
</feature>
<dbReference type="RefSeq" id="WP_106358074.1">
    <property type="nucleotide sequence ID" value="NZ_PVTP01000007.1"/>
</dbReference>
<feature type="coiled-coil region" evidence="1">
    <location>
        <begin position="687"/>
        <end position="718"/>
    </location>
</feature>
<evidence type="ECO:0000259" key="2">
    <source>
        <dbReference type="Pfam" id="PF13514"/>
    </source>
</evidence>
<feature type="domain" description="YhaN AAA" evidence="2">
    <location>
        <begin position="1"/>
        <end position="207"/>
    </location>
</feature>
<evidence type="ECO:0000256" key="1">
    <source>
        <dbReference type="SAM" id="Coils"/>
    </source>
</evidence>
<feature type="coiled-coil region" evidence="1">
    <location>
        <begin position="582"/>
        <end position="609"/>
    </location>
</feature>
<dbReference type="EMBL" id="PVTP01000007">
    <property type="protein sequence ID" value="PRY76904.1"/>
    <property type="molecule type" value="Genomic_DNA"/>
</dbReference>
<dbReference type="PANTHER" id="PTHR41259:SF1">
    <property type="entry name" value="DOUBLE-STRAND BREAK REPAIR RAD50 ATPASE, PUTATIVE-RELATED"/>
    <property type="match status" value="1"/>
</dbReference>
<dbReference type="Gene3D" id="3.40.50.300">
    <property type="entry name" value="P-loop containing nucleotide triphosphate hydrolases"/>
    <property type="match status" value="2"/>
</dbReference>